<dbReference type="STRING" id="619300.G3APQ9"/>
<dbReference type="Gene3D" id="2.70.150.10">
    <property type="entry name" value="Calcium-transporting ATPase, cytoplasmic transduction domain A"/>
    <property type="match status" value="1"/>
</dbReference>
<name>G3APQ9_SPAPN</name>
<dbReference type="CDD" id="cd00371">
    <property type="entry name" value="HMA"/>
    <property type="match status" value="1"/>
</dbReference>
<evidence type="ECO:0000256" key="3">
    <source>
        <dbReference type="ARBA" id="ARBA00022692"/>
    </source>
</evidence>
<dbReference type="SFLD" id="SFLDF00027">
    <property type="entry name" value="p-type_atpase"/>
    <property type="match status" value="1"/>
</dbReference>
<dbReference type="PROSITE" id="PS50846">
    <property type="entry name" value="HMA_2"/>
    <property type="match status" value="1"/>
</dbReference>
<dbReference type="InParanoid" id="G3APQ9"/>
<keyword evidence="13" id="KW-1185">Reference proteome</keyword>
<keyword evidence="4 10" id="KW-0479">Metal-binding</keyword>
<keyword evidence="5 10" id="KW-0547">Nucleotide-binding</keyword>
<dbReference type="InterPro" id="IPR027256">
    <property type="entry name" value="P-typ_ATPase_IB"/>
</dbReference>
<comment type="similarity">
    <text evidence="2 10">Belongs to the cation transport ATPase (P-type) (TC 3.A.3) family. Type IB subfamily.</text>
</comment>
<dbReference type="PROSITE" id="PS00154">
    <property type="entry name" value="ATPASE_E1_E2"/>
    <property type="match status" value="1"/>
</dbReference>
<gene>
    <name evidence="12" type="ORF">SPAPADRAFT_55732</name>
</gene>
<evidence type="ECO:0000256" key="6">
    <source>
        <dbReference type="ARBA" id="ARBA00022840"/>
    </source>
</evidence>
<keyword evidence="3 10" id="KW-0812">Transmembrane</keyword>
<dbReference type="Pfam" id="PF00702">
    <property type="entry name" value="Hydrolase"/>
    <property type="match status" value="1"/>
</dbReference>
<dbReference type="InterPro" id="IPR017969">
    <property type="entry name" value="Heavy-metal-associated_CS"/>
</dbReference>
<evidence type="ECO:0000259" key="11">
    <source>
        <dbReference type="PROSITE" id="PS50846"/>
    </source>
</evidence>
<dbReference type="NCBIfam" id="TIGR01525">
    <property type="entry name" value="ATPase-IB_hvy"/>
    <property type="match status" value="1"/>
</dbReference>
<dbReference type="InterPro" id="IPR044492">
    <property type="entry name" value="P_typ_ATPase_HD_dom"/>
</dbReference>
<dbReference type="HOGENOM" id="CLU_001771_0_1_1"/>
<dbReference type="KEGG" id="spaa:SPAPADRAFT_55732"/>
<dbReference type="GO" id="GO:0012510">
    <property type="term" value="C:trans-Golgi network transport vesicle membrane"/>
    <property type="evidence" value="ECO:0007669"/>
    <property type="project" value="EnsemblFungi"/>
</dbReference>
<evidence type="ECO:0000256" key="1">
    <source>
        <dbReference type="ARBA" id="ARBA00004127"/>
    </source>
</evidence>
<feature type="transmembrane region" description="Helical" evidence="10">
    <location>
        <begin position="925"/>
        <end position="946"/>
    </location>
</feature>
<dbReference type="GO" id="GO:0060003">
    <property type="term" value="P:copper ion export"/>
    <property type="evidence" value="ECO:0007669"/>
    <property type="project" value="EnsemblFungi"/>
</dbReference>
<feature type="transmembrane region" description="Helical" evidence="10">
    <location>
        <begin position="586"/>
        <end position="605"/>
    </location>
</feature>
<sequence length="1049" mass="114389">MPSMPQPKTVKYAPVLHNDSSIDITVQEMEHSSSVFSPLPSPYSPTLSSASSTTLTIQGMTCGACSASITESLKSTPGVIDASISLITENGLITHDSSIITAQQIKQTIEDCGFDAQIQSSTNIMKEQPSSRSDIQDEEDTNLQIVGISSAVDVSALRYNIEAYLHSCPGVIEFVLVLRNNSNDITQEDQLEQSEDSTVLTDEISIKFQPSAVGIRDLVDGLNVIEPGVEFVVMNSLDQSSAAQLKLLSKVKDIEYWRNNCIKCVIFGLPCVVLEHVEQMEFWRSKLVFPGLFWVTLIQFVLASYIQFILGAVFIKKFIAFVRNGFKGASMDVLICISTVVSYLFSLTTITLSVWYGEKEHPPKVLFDTMVMIILFISLGKLLENKAKGATSTALSKLLSLTPSTCVIVKDVADYQLFMQQQSEKTSAGAIQDFATRTISIDLVQPNDIAIVLPGGKIPADGTIVFGETEIDESLITGESLPVHKLRGDPVIGGSVNGPHLIHIQVSKTGKKSQLQQIINLVKDSQVNKAPVQRYSDYLAARFIPAVILLSIVTFILWSIVCYTIHPDKLPKIFVKDANGKLFVCLKLAISVIVVACPCALGLAAPTAVMVGTGVGASNGVLIKGGDILEKATGINVILFDKTGTLTTGEMSLVSATPKIENLKLTVKDWWNLIGSVECNSEHPTGRALTKIAKNQLNMNFDEDQFDTIIDEVKVVTGAGIHANVQLPSGDKYNVQIGNHKLIETLCPQFLPDVQKLNLDNSNNTLSHVIINNQYCGYIELKDTLKDGSWDVVHYLQRQGYIVGMVTGDKRGAAWKIGREVGIPESNIFYEVSPIHKDAVITDLKNRLGGNDNVKVAFIGDGINDAPALANADIGMAISSGTDIAIESADVVLLGSSKKQQTDLHGVINALQISNATFTRIKVNFVWAAGYNFLMLPFAMGCFLPLNVMLPPIAASAAMMLSSVSVVLSSLFLKNWKSPVISSGARGKEDLEAGTSTFNLKTGTLEEFNEVKRTRGFRIGRLFSMFKFHKRETKFVNHEYELVPTQSRN</sequence>
<feature type="transmembrane region" description="Helical" evidence="10">
    <location>
        <begin position="543"/>
        <end position="566"/>
    </location>
</feature>
<dbReference type="Proteomes" id="UP000000709">
    <property type="component" value="Unassembled WGS sequence"/>
</dbReference>
<dbReference type="OrthoDB" id="432719at2759"/>
<dbReference type="RefSeq" id="XP_007375506.1">
    <property type="nucleotide sequence ID" value="XM_007375444.1"/>
</dbReference>
<evidence type="ECO:0000256" key="7">
    <source>
        <dbReference type="ARBA" id="ARBA00022967"/>
    </source>
</evidence>
<evidence type="ECO:0000313" key="13">
    <source>
        <dbReference type="Proteomes" id="UP000000709"/>
    </source>
</evidence>
<dbReference type="GO" id="GO:0006879">
    <property type="term" value="P:intracellular iron ion homeostasis"/>
    <property type="evidence" value="ECO:0007669"/>
    <property type="project" value="EnsemblFungi"/>
</dbReference>
<dbReference type="GO" id="GO:0055070">
    <property type="term" value="P:copper ion homeostasis"/>
    <property type="evidence" value="ECO:0007669"/>
    <property type="project" value="TreeGrafter"/>
</dbReference>
<feature type="domain" description="HMA" evidence="11">
    <location>
        <begin position="51"/>
        <end position="117"/>
    </location>
</feature>
<dbReference type="GeneID" id="18871964"/>
<dbReference type="SFLD" id="SFLDS00003">
    <property type="entry name" value="Haloacid_Dehalogenase"/>
    <property type="match status" value="1"/>
</dbReference>
<dbReference type="PRINTS" id="PR00119">
    <property type="entry name" value="CATATPASE"/>
</dbReference>
<dbReference type="FunFam" id="3.30.70.100:FF:000043">
    <property type="entry name" value="Copper-transporting ATPase 2"/>
    <property type="match status" value="1"/>
</dbReference>
<dbReference type="InterPro" id="IPR008250">
    <property type="entry name" value="ATPase_P-typ_transduc_dom_A_sf"/>
</dbReference>
<evidence type="ECO:0000256" key="8">
    <source>
        <dbReference type="ARBA" id="ARBA00022989"/>
    </source>
</evidence>
<dbReference type="SUPFAM" id="SSF55008">
    <property type="entry name" value="HMA, heavy metal-associated domain"/>
    <property type="match status" value="1"/>
</dbReference>
<dbReference type="FunFam" id="2.70.150.10:FF:000002">
    <property type="entry name" value="Copper-transporting ATPase 1, putative"/>
    <property type="match status" value="1"/>
</dbReference>
<dbReference type="InterPro" id="IPR023214">
    <property type="entry name" value="HAD_sf"/>
</dbReference>
<dbReference type="AlphaFoldDB" id="G3APQ9"/>
<dbReference type="InterPro" id="IPR006121">
    <property type="entry name" value="HMA_dom"/>
</dbReference>
<evidence type="ECO:0000256" key="5">
    <source>
        <dbReference type="ARBA" id="ARBA00022741"/>
    </source>
</evidence>
<evidence type="ECO:0000256" key="10">
    <source>
        <dbReference type="RuleBase" id="RU362081"/>
    </source>
</evidence>
<feature type="transmembrane region" description="Helical" evidence="10">
    <location>
        <begin position="326"/>
        <end position="345"/>
    </location>
</feature>
<dbReference type="PROSITE" id="PS01047">
    <property type="entry name" value="HMA_1"/>
    <property type="match status" value="1"/>
</dbReference>
<dbReference type="InterPro" id="IPR018303">
    <property type="entry name" value="ATPase_P-typ_P_site"/>
</dbReference>
<evidence type="ECO:0000256" key="2">
    <source>
        <dbReference type="ARBA" id="ARBA00006024"/>
    </source>
</evidence>
<dbReference type="Pfam" id="PF00122">
    <property type="entry name" value="E1-E2_ATPase"/>
    <property type="match status" value="1"/>
</dbReference>
<comment type="subcellular location">
    <subcellularLocation>
        <location evidence="1">Endomembrane system</location>
        <topology evidence="1">Multi-pass membrane protein</topology>
    </subcellularLocation>
    <subcellularLocation>
        <location evidence="10">Membrane</location>
    </subcellularLocation>
</comment>
<dbReference type="SFLD" id="SFLDG00002">
    <property type="entry name" value="C1.7:_P-type_atpase_like"/>
    <property type="match status" value="1"/>
</dbReference>
<dbReference type="OMA" id="HWMLPAW"/>
<dbReference type="EMBL" id="GL996502">
    <property type="protein sequence ID" value="EGW32230.1"/>
    <property type="molecule type" value="Genomic_DNA"/>
</dbReference>
<feature type="transmembrane region" description="Helical" evidence="10">
    <location>
        <begin position="952"/>
        <end position="973"/>
    </location>
</feature>
<dbReference type="InterPro" id="IPR036412">
    <property type="entry name" value="HAD-like_sf"/>
</dbReference>
<dbReference type="PANTHER" id="PTHR43520:SF8">
    <property type="entry name" value="P-TYPE CU(+) TRANSPORTER"/>
    <property type="match status" value="1"/>
</dbReference>
<dbReference type="FunCoup" id="G3APQ9">
    <property type="interactions" value="462"/>
</dbReference>
<evidence type="ECO:0000256" key="9">
    <source>
        <dbReference type="ARBA" id="ARBA00023136"/>
    </source>
</evidence>
<dbReference type="InterPro" id="IPR001757">
    <property type="entry name" value="P_typ_ATPase"/>
</dbReference>
<feature type="transmembrane region" description="Helical" evidence="10">
    <location>
        <begin position="292"/>
        <end position="314"/>
    </location>
</feature>
<keyword evidence="8 10" id="KW-1133">Transmembrane helix</keyword>
<dbReference type="InterPro" id="IPR059000">
    <property type="entry name" value="ATPase_P-type_domA"/>
</dbReference>
<dbReference type="Gene3D" id="3.40.50.1000">
    <property type="entry name" value="HAD superfamily/HAD-like"/>
    <property type="match status" value="1"/>
</dbReference>
<dbReference type="PANTHER" id="PTHR43520">
    <property type="entry name" value="ATP7, ISOFORM B"/>
    <property type="match status" value="1"/>
</dbReference>
<dbReference type="GO" id="GO:0043682">
    <property type="term" value="F:P-type divalent copper transporter activity"/>
    <property type="evidence" value="ECO:0007669"/>
    <property type="project" value="TreeGrafter"/>
</dbReference>
<dbReference type="Gene3D" id="3.30.70.100">
    <property type="match status" value="1"/>
</dbReference>
<dbReference type="InterPro" id="IPR023298">
    <property type="entry name" value="ATPase_P-typ_TM_dom_sf"/>
</dbReference>
<dbReference type="Gene3D" id="3.40.1110.10">
    <property type="entry name" value="Calcium-transporting ATPase, cytoplasmic domain N"/>
    <property type="match status" value="1"/>
</dbReference>
<protein>
    <recommendedName>
        <fullName evidence="11">HMA domain-containing protein</fullName>
    </recommendedName>
</protein>
<keyword evidence="9 10" id="KW-0472">Membrane</keyword>
<dbReference type="SUPFAM" id="SSF81665">
    <property type="entry name" value="Calcium ATPase, transmembrane domain M"/>
    <property type="match status" value="1"/>
</dbReference>
<dbReference type="NCBIfam" id="TIGR01494">
    <property type="entry name" value="ATPase_P-type"/>
    <property type="match status" value="1"/>
</dbReference>
<proteinExistence type="inferred from homology"/>
<dbReference type="SUPFAM" id="SSF56784">
    <property type="entry name" value="HAD-like"/>
    <property type="match status" value="1"/>
</dbReference>
<dbReference type="InterPro" id="IPR036163">
    <property type="entry name" value="HMA_dom_sf"/>
</dbReference>
<dbReference type="eggNOG" id="KOG0207">
    <property type="taxonomic scope" value="Eukaryota"/>
</dbReference>
<dbReference type="CDD" id="cd02094">
    <property type="entry name" value="P-type_ATPase_Cu-like"/>
    <property type="match status" value="1"/>
</dbReference>
<dbReference type="SUPFAM" id="SSF81653">
    <property type="entry name" value="Calcium ATPase, transduction domain A"/>
    <property type="match status" value="1"/>
</dbReference>
<organism evidence="13">
    <name type="scientific">Spathaspora passalidarum (strain NRRL Y-27907 / 11-Y1)</name>
    <dbReference type="NCBI Taxonomy" id="619300"/>
    <lineage>
        <taxon>Eukaryota</taxon>
        <taxon>Fungi</taxon>
        <taxon>Dikarya</taxon>
        <taxon>Ascomycota</taxon>
        <taxon>Saccharomycotina</taxon>
        <taxon>Pichiomycetes</taxon>
        <taxon>Debaryomycetaceae</taxon>
        <taxon>Spathaspora</taxon>
    </lineage>
</organism>
<accession>G3APQ9</accession>
<dbReference type="Pfam" id="PF00403">
    <property type="entry name" value="HMA"/>
    <property type="match status" value="1"/>
</dbReference>
<dbReference type="GO" id="GO:0005524">
    <property type="term" value="F:ATP binding"/>
    <property type="evidence" value="ECO:0007669"/>
    <property type="project" value="UniProtKB-UniRule"/>
</dbReference>
<evidence type="ECO:0000313" key="12">
    <source>
        <dbReference type="EMBL" id="EGW32230.1"/>
    </source>
</evidence>
<dbReference type="GO" id="GO:0016887">
    <property type="term" value="F:ATP hydrolysis activity"/>
    <property type="evidence" value="ECO:0007669"/>
    <property type="project" value="InterPro"/>
</dbReference>
<keyword evidence="7" id="KW-1278">Translocase</keyword>
<keyword evidence="6 10" id="KW-0067">ATP-binding</keyword>
<evidence type="ECO:0000256" key="4">
    <source>
        <dbReference type="ARBA" id="ARBA00022723"/>
    </source>
</evidence>
<reference evidence="12 13" key="1">
    <citation type="journal article" date="2011" name="Proc. Natl. Acad. Sci. U.S.A.">
        <title>Comparative genomics of xylose-fermenting fungi for enhanced biofuel production.</title>
        <authorList>
            <person name="Wohlbach D.J."/>
            <person name="Kuo A."/>
            <person name="Sato T.K."/>
            <person name="Potts K.M."/>
            <person name="Salamov A.A."/>
            <person name="LaButti K.M."/>
            <person name="Sun H."/>
            <person name="Clum A."/>
            <person name="Pangilinan J.L."/>
            <person name="Lindquist E.A."/>
            <person name="Lucas S."/>
            <person name="Lapidus A."/>
            <person name="Jin M."/>
            <person name="Gunawan C."/>
            <person name="Balan V."/>
            <person name="Dale B.E."/>
            <person name="Jeffries T.W."/>
            <person name="Zinkel R."/>
            <person name="Barry K.W."/>
            <person name="Grigoriev I.V."/>
            <person name="Gasch A.P."/>
        </authorList>
    </citation>
    <scope>NUCLEOTIDE SEQUENCE [LARGE SCALE GENOMIC DNA]</scope>
    <source>
        <strain evidence="13">NRRL Y-27907 / 11-Y1</strain>
    </source>
</reference>
<dbReference type="GO" id="GO:0005507">
    <property type="term" value="F:copper ion binding"/>
    <property type="evidence" value="ECO:0007669"/>
    <property type="project" value="EnsemblFungi"/>
</dbReference>
<dbReference type="InterPro" id="IPR023299">
    <property type="entry name" value="ATPase_P-typ_cyto_dom_N"/>
</dbReference>
<feature type="transmembrane region" description="Helical" evidence="10">
    <location>
        <begin position="365"/>
        <end position="383"/>
    </location>
</feature>